<feature type="domain" description="Proline-rich transmembrane protein 3/4" evidence="9">
    <location>
        <begin position="36"/>
        <end position="198"/>
    </location>
</feature>
<dbReference type="AlphaFoldDB" id="A0A232EN05"/>
<evidence type="ECO:0000256" key="1">
    <source>
        <dbReference type="ARBA" id="ARBA00004141"/>
    </source>
</evidence>
<feature type="transmembrane region" description="Helical" evidence="8">
    <location>
        <begin position="120"/>
        <end position="143"/>
    </location>
</feature>
<proteinExistence type="predicted"/>
<feature type="compositionally biased region" description="Basic and acidic residues" evidence="7">
    <location>
        <begin position="241"/>
        <end position="250"/>
    </location>
</feature>
<dbReference type="Pfam" id="PF25987">
    <property type="entry name" value="PRRT3"/>
    <property type="match status" value="1"/>
</dbReference>
<evidence type="ECO:0000256" key="5">
    <source>
        <dbReference type="ARBA" id="ARBA00022989"/>
    </source>
</evidence>
<evidence type="ECO:0000256" key="8">
    <source>
        <dbReference type="SAM" id="Phobius"/>
    </source>
</evidence>
<reference evidence="10 11" key="1">
    <citation type="journal article" date="2017" name="Curr. Biol.">
        <title>The Evolution of Venom by Co-option of Single-Copy Genes.</title>
        <authorList>
            <person name="Martinson E.O."/>
            <person name="Mrinalini"/>
            <person name="Kelkar Y.D."/>
            <person name="Chang C.H."/>
            <person name="Werren J.H."/>
        </authorList>
    </citation>
    <scope>NUCLEOTIDE SEQUENCE [LARGE SCALE GENOMIC DNA]</scope>
    <source>
        <strain evidence="10 11">Alberta</strain>
        <tissue evidence="10">Whole body</tissue>
    </source>
</reference>
<evidence type="ECO:0000256" key="2">
    <source>
        <dbReference type="ARBA" id="ARBA00022553"/>
    </source>
</evidence>
<organism evidence="10 11">
    <name type="scientific">Trichomalopsis sarcophagae</name>
    <dbReference type="NCBI Taxonomy" id="543379"/>
    <lineage>
        <taxon>Eukaryota</taxon>
        <taxon>Metazoa</taxon>
        <taxon>Ecdysozoa</taxon>
        <taxon>Arthropoda</taxon>
        <taxon>Hexapoda</taxon>
        <taxon>Insecta</taxon>
        <taxon>Pterygota</taxon>
        <taxon>Neoptera</taxon>
        <taxon>Endopterygota</taxon>
        <taxon>Hymenoptera</taxon>
        <taxon>Apocrita</taxon>
        <taxon>Proctotrupomorpha</taxon>
        <taxon>Chalcidoidea</taxon>
        <taxon>Pteromalidae</taxon>
        <taxon>Pteromalinae</taxon>
        <taxon>Trichomalopsis</taxon>
    </lineage>
</organism>
<keyword evidence="4" id="KW-0732">Signal</keyword>
<name>A0A232EN05_9HYME</name>
<feature type="region of interest" description="Disordered" evidence="7">
    <location>
        <begin position="280"/>
        <end position="304"/>
    </location>
</feature>
<dbReference type="InterPro" id="IPR059081">
    <property type="entry name" value="PRRT3-4"/>
</dbReference>
<dbReference type="PANTHER" id="PTHR35578">
    <property type="entry name" value="PROLINE-RICH TRANSMEMBRANE PROTEIN 4-RELATED"/>
    <property type="match status" value="1"/>
</dbReference>
<feature type="transmembrane region" description="Helical" evidence="8">
    <location>
        <begin position="86"/>
        <end position="108"/>
    </location>
</feature>
<evidence type="ECO:0000313" key="11">
    <source>
        <dbReference type="Proteomes" id="UP000215335"/>
    </source>
</evidence>
<accession>A0A232EN05</accession>
<keyword evidence="3 8" id="KW-0812">Transmembrane</keyword>
<evidence type="ECO:0000256" key="3">
    <source>
        <dbReference type="ARBA" id="ARBA00022692"/>
    </source>
</evidence>
<dbReference type="PANTHER" id="PTHR35578:SF6">
    <property type="entry name" value="PROLINE-RICH TRANSMEMBRANE PROTEIN 4"/>
    <property type="match status" value="1"/>
</dbReference>
<gene>
    <name evidence="10" type="ORF">TSAR_012837</name>
</gene>
<dbReference type="EMBL" id="NNAY01003251">
    <property type="protein sequence ID" value="OXU19730.1"/>
    <property type="molecule type" value="Genomic_DNA"/>
</dbReference>
<evidence type="ECO:0000256" key="4">
    <source>
        <dbReference type="ARBA" id="ARBA00022729"/>
    </source>
</evidence>
<protein>
    <recommendedName>
        <fullName evidence="9">Proline-rich transmembrane protein 3/4 domain-containing protein</fullName>
    </recommendedName>
</protein>
<keyword evidence="6 8" id="KW-0472">Membrane</keyword>
<keyword evidence="11" id="KW-1185">Reference proteome</keyword>
<dbReference type="OrthoDB" id="10066605at2759"/>
<evidence type="ECO:0000256" key="7">
    <source>
        <dbReference type="SAM" id="MobiDB-lite"/>
    </source>
</evidence>
<comment type="subcellular location">
    <subcellularLocation>
        <location evidence="1">Membrane</location>
        <topology evidence="1">Multi-pass membrane protein</topology>
    </subcellularLocation>
</comment>
<sequence>MGLSGFLLDGTLVTSPSWESVNQELRSLISTPPLMSTININLCLLGASRSGCLFIDPYNLKEAKNDLILRPLQIMPKVIGSITWDIGFPFITSAFCLIQLAFLQLTQVKFGLEKFQKETYLSLMIIFHFSCIIISDVSLAFHVSYIATYVVQDVFLLWGIVLYVTFLYAGYKVKALLRTLPSNLLTRDNSGANQKGRWICIQIERSPGIMQLAMLAPYNNLATSVAAALVPTLLGPKLKAFDDSEPKKGPDTNPSLNSSKFSSESVYVCVPARRLGQVELSGAAGEREEQPTGRVVRPAHLNSA</sequence>
<comment type="caution">
    <text evidence="10">The sequence shown here is derived from an EMBL/GenBank/DDBJ whole genome shotgun (WGS) entry which is preliminary data.</text>
</comment>
<feature type="transmembrane region" description="Helical" evidence="8">
    <location>
        <begin position="149"/>
        <end position="171"/>
    </location>
</feature>
<dbReference type="InterPro" id="IPR052836">
    <property type="entry name" value="PRRT_domain-containing"/>
</dbReference>
<evidence type="ECO:0000259" key="9">
    <source>
        <dbReference type="Pfam" id="PF25987"/>
    </source>
</evidence>
<feature type="compositionally biased region" description="Polar residues" evidence="7">
    <location>
        <begin position="252"/>
        <end position="263"/>
    </location>
</feature>
<evidence type="ECO:0000313" key="10">
    <source>
        <dbReference type="EMBL" id="OXU19730.1"/>
    </source>
</evidence>
<keyword evidence="2" id="KW-0597">Phosphoprotein</keyword>
<dbReference type="Proteomes" id="UP000215335">
    <property type="component" value="Unassembled WGS sequence"/>
</dbReference>
<evidence type="ECO:0000256" key="6">
    <source>
        <dbReference type="ARBA" id="ARBA00023136"/>
    </source>
</evidence>
<keyword evidence="5 8" id="KW-1133">Transmembrane helix</keyword>
<feature type="region of interest" description="Disordered" evidence="7">
    <location>
        <begin position="241"/>
        <end position="263"/>
    </location>
</feature>